<protein>
    <submittedName>
        <fullName evidence="2">Uncharacterized protein</fullName>
    </submittedName>
</protein>
<keyword evidence="1" id="KW-0812">Transmembrane</keyword>
<evidence type="ECO:0000256" key="1">
    <source>
        <dbReference type="SAM" id="Phobius"/>
    </source>
</evidence>
<dbReference type="STRING" id="1801732.A2814_01355"/>
<dbReference type="Proteomes" id="UP000177869">
    <property type="component" value="Unassembled WGS sequence"/>
</dbReference>
<accession>A0A1F6UQR0</accession>
<keyword evidence="1" id="KW-1133">Transmembrane helix</keyword>
<comment type="caution">
    <text evidence="2">The sequence shown here is derived from an EMBL/GenBank/DDBJ whole genome shotgun (WGS) entry which is preliminary data.</text>
</comment>
<proteinExistence type="predicted"/>
<organism evidence="2 3">
    <name type="scientific">Candidatus Nomurabacteria bacterium RIFCSPHIGHO2_01_FULL_38_19</name>
    <dbReference type="NCBI Taxonomy" id="1801732"/>
    <lineage>
        <taxon>Bacteria</taxon>
        <taxon>Candidatus Nomuraibacteriota</taxon>
    </lineage>
</organism>
<keyword evidence="1" id="KW-0472">Membrane</keyword>
<sequence>MEYLSLYIAGGVIGLILLVILIMAGGLLVIFPILGVVTIIIFGFEHWILTLLTFVAVIYAISTMNLRAGEAKGYKMFELARVSIISSIIIVGLFITALVIN</sequence>
<feature type="transmembrane region" description="Helical" evidence="1">
    <location>
        <begin position="47"/>
        <end position="67"/>
    </location>
</feature>
<dbReference type="AlphaFoldDB" id="A0A1F6UQR0"/>
<reference evidence="2 3" key="1">
    <citation type="journal article" date="2016" name="Nat. Commun.">
        <title>Thousands of microbial genomes shed light on interconnected biogeochemical processes in an aquifer system.</title>
        <authorList>
            <person name="Anantharaman K."/>
            <person name="Brown C.T."/>
            <person name="Hug L.A."/>
            <person name="Sharon I."/>
            <person name="Castelle C.J."/>
            <person name="Probst A.J."/>
            <person name="Thomas B.C."/>
            <person name="Singh A."/>
            <person name="Wilkins M.J."/>
            <person name="Karaoz U."/>
            <person name="Brodie E.L."/>
            <person name="Williams K.H."/>
            <person name="Hubbard S.S."/>
            <person name="Banfield J.F."/>
        </authorList>
    </citation>
    <scope>NUCLEOTIDE SEQUENCE [LARGE SCALE GENOMIC DNA]</scope>
</reference>
<evidence type="ECO:0000313" key="3">
    <source>
        <dbReference type="Proteomes" id="UP000177869"/>
    </source>
</evidence>
<evidence type="ECO:0000313" key="2">
    <source>
        <dbReference type="EMBL" id="OGI59696.1"/>
    </source>
</evidence>
<feature type="transmembrane region" description="Helical" evidence="1">
    <location>
        <begin position="79"/>
        <end position="100"/>
    </location>
</feature>
<dbReference type="EMBL" id="MFTI01000028">
    <property type="protein sequence ID" value="OGI59696.1"/>
    <property type="molecule type" value="Genomic_DNA"/>
</dbReference>
<name>A0A1F6UQR0_9BACT</name>
<feature type="transmembrane region" description="Helical" evidence="1">
    <location>
        <begin position="12"/>
        <end position="41"/>
    </location>
</feature>
<gene>
    <name evidence="2" type="ORF">A2814_01355</name>
</gene>